<feature type="region of interest" description="Disordered" evidence="1">
    <location>
        <begin position="22"/>
        <end position="58"/>
    </location>
</feature>
<comment type="caution">
    <text evidence="2">The sequence shown here is derived from an EMBL/GenBank/DDBJ whole genome shotgun (WGS) entry which is preliminary data.</text>
</comment>
<sequence>MQYTQRIFWNSNTKSMATNRGKLTNTDAHYDGFKPPPSDLEPKEIYPHSPPRKRSHQDVWEERFPPNFAKTHPNILDTNWSSFSCCQEGKTTLKIKPS</sequence>
<evidence type="ECO:0000313" key="2">
    <source>
        <dbReference type="EMBL" id="MBW0555922.1"/>
    </source>
</evidence>
<evidence type="ECO:0000313" key="3">
    <source>
        <dbReference type="Proteomes" id="UP000765509"/>
    </source>
</evidence>
<proteinExistence type="predicted"/>
<name>A0A9Q3PCQ6_9BASI</name>
<dbReference type="Proteomes" id="UP000765509">
    <property type="component" value="Unassembled WGS sequence"/>
</dbReference>
<protein>
    <submittedName>
        <fullName evidence="2">Uncharacterized protein</fullName>
    </submittedName>
</protein>
<reference evidence="2" key="1">
    <citation type="submission" date="2021-03" db="EMBL/GenBank/DDBJ databases">
        <title>Draft genome sequence of rust myrtle Austropuccinia psidii MF-1, a brazilian biotype.</title>
        <authorList>
            <person name="Quecine M.C."/>
            <person name="Pachon D.M.R."/>
            <person name="Bonatelli M.L."/>
            <person name="Correr F.H."/>
            <person name="Franceschini L.M."/>
            <person name="Leite T.F."/>
            <person name="Margarido G.R.A."/>
            <person name="Almeida C.A."/>
            <person name="Ferrarezi J.A."/>
            <person name="Labate C.A."/>
        </authorList>
    </citation>
    <scope>NUCLEOTIDE SEQUENCE</scope>
    <source>
        <strain evidence="2">MF-1</strain>
    </source>
</reference>
<evidence type="ECO:0000256" key="1">
    <source>
        <dbReference type="SAM" id="MobiDB-lite"/>
    </source>
</evidence>
<organism evidence="2 3">
    <name type="scientific">Austropuccinia psidii MF-1</name>
    <dbReference type="NCBI Taxonomy" id="1389203"/>
    <lineage>
        <taxon>Eukaryota</taxon>
        <taxon>Fungi</taxon>
        <taxon>Dikarya</taxon>
        <taxon>Basidiomycota</taxon>
        <taxon>Pucciniomycotina</taxon>
        <taxon>Pucciniomycetes</taxon>
        <taxon>Pucciniales</taxon>
        <taxon>Sphaerophragmiaceae</taxon>
        <taxon>Austropuccinia</taxon>
    </lineage>
</organism>
<keyword evidence="3" id="KW-1185">Reference proteome</keyword>
<gene>
    <name evidence="2" type="ORF">O181_095637</name>
</gene>
<dbReference type="EMBL" id="AVOT02063107">
    <property type="protein sequence ID" value="MBW0555922.1"/>
    <property type="molecule type" value="Genomic_DNA"/>
</dbReference>
<dbReference type="AlphaFoldDB" id="A0A9Q3PCQ6"/>
<accession>A0A9Q3PCQ6</accession>